<accession>A0A834XRD6</accession>
<feature type="compositionally biased region" description="Polar residues" evidence="14">
    <location>
        <begin position="117"/>
        <end position="127"/>
    </location>
</feature>
<keyword evidence="8 13" id="KW-0378">Hydrolase</keyword>
<protein>
    <recommendedName>
        <fullName evidence="13">Crossover junction endonuclease MUS81</fullName>
        <ecNumber evidence="13">3.1.22.-</ecNumber>
    </recommendedName>
</protein>
<dbReference type="InterPro" id="IPR006166">
    <property type="entry name" value="ERCC4_domain"/>
</dbReference>
<sequence length="435" mass="49446">MKRIKKVPLQPNKLFEEWLEEWREALKEKSPQHYIGLSKALSSLKKYPLKLESGKDCIIIEHFGKKLCDLIDTKLANHLKTQAEFDYNHVINNIGTIYNNPGLKRKIPQSRGPSPVSKKSNNNKQVVQHQHLLSPSPSPPPRAVPAPTGPPQPQQQQHVNPTTALRLKPYAFDIYLIVDSHEVDRGKQAVDQTTNELKKTGILFETRHLNVGDFTWIARCKSTGKELVLPYIVERKRIDDFSGSVNDGRFRIENVIYLVENRAGYEKSDYGMPISRLRQAATNTMIQDGFTVRYTRDHRDSMLYLATVTSSITRKYEAKELVECEKNDLVPSSLLGQTIYLLEFQKFDQAGAKIKALKVKDMFVRQLIKLKGLSLAKVSAIINRYPSPLALKRALENTTTGEKMLATIPYGSTNKNIGPAIAKIVYQLYTKNVLY</sequence>
<evidence type="ECO:0000256" key="12">
    <source>
        <dbReference type="ARBA" id="ARBA00023242"/>
    </source>
</evidence>
<evidence type="ECO:0000256" key="5">
    <source>
        <dbReference type="ARBA" id="ARBA00022723"/>
    </source>
</evidence>
<keyword evidence="4 13" id="KW-0540">Nuclease</keyword>
<reference evidence="16 17" key="1">
    <citation type="submission" date="2020-08" db="EMBL/GenBank/DDBJ databases">
        <title>Aphidius gifuensis genome sequencing and assembly.</title>
        <authorList>
            <person name="Du Z."/>
        </authorList>
    </citation>
    <scope>NUCLEOTIDE SEQUENCE [LARGE SCALE GENOMIC DNA]</scope>
    <source>
        <strain evidence="16">YNYX2018</strain>
        <tissue evidence="16">Adults</tissue>
    </source>
</reference>
<dbReference type="OrthoDB" id="5963188at2759"/>
<evidence type="ECO:0000256" key="11">
    <source>
        <dbReference type="ARBA" id="ARBA00023204"/>
    </source>
</evidence>
<evidence type="ECO:0000256" key="8">
    <source>
        <dbReference type="ARBA" id="ARBA00022801"/>
    </source>
</evidence>
<dbReference type="InterPro" id="IPR047416">
    <property type="entry name" value="XPF_nuclease_Mus81"/>
</dbReference>
<proteinExistence type="inferred from homology"/>
<keyword evidence="17" id="KW-1185">Reference proteome</keyword>
<dbReference type="CDD" id="cd20074">
    <property type="entry name" value="XPF_nuclease_Mus81"/>
    <property type="match status" value="1"/>
</dbReference>
<dbReference type="GO" id="GO:0000727">
    <property type="term" value="P:double-strand break repair via break-induced replication"/>
    <property type="evidence" value="ECO:0007669"/>
    <property type="project" value="UniProtKB-UniRule"/>
</dbReference>
<dbReference type="Proteomes" id="UP000639338">
    <property type="component" value="Unassembled WGS sequence"/>
</dbReference>
<dbReference type="FunFam" id="1.10.150.110:FF:000001">
    <property type="entry name" value="Putative Crossover junction endonuclease MUS81"/>
    <property type="match status" value="1"/>
</dbReference>
<dbReference type="GO" id="GO:0048257">
    <property type="term" value="F:3'-flap endonuclease activity"/>
    <property type="evidence" value="ECO:0007669"/>
    <property type="project" value="TreeGrafter"/>
</dbReference>
<dbReference type="GO" id="GO:0031573">
    <property type="term" value="P:mitotic intra-S DNA damage checkpoint signaling"/>
    <property type="evidence" value="ECO:0007669"/>
    <property type="project" value="TreeGrafter"/>
</dbReference>
<dbReference type="InterPro" id="IPR027421">
    <property type="entry name" value="DNA_pol_lamdba_lyase_dom_sf"/>
</dbReference>
<dbReference type="EMBL" id="JACMRX010000003">
    <property type="protein sequence ID" value="KAF7992053.1"/>
    <property type="molecule type" value="Genomic_DNA"/>
</dbReference>
<evidence type="ECO:0000256" key="10">
    <source>
        <dbReference type="ARBA" id="ARBA00023172"/>
    </source>
</evidence>
<evidence type="ECO:0000256" key="6">
    <source>
        <dbReference type="ARBA" id="ARBA00022759"/>
    </source>
</evidence>
<feature type="region of interest" description="Disordered" evidence="14">
    <location>
        <begin position="101"/>
        <end position="159"/>
    </location>
</feature>
<dbReference type="PANTHER" id="PTHR13451:SF0">
    <property type="entry name" value="CROSSOVER JUNCTION ENDONUCLEASE MUS81"/>
    <property type="match status" value="1"/>
</dbReference>
<keyword evidence="10 13" id="KW-0233">DNA recombination</keyword>
<evidence type="ECO:0000256" key="9">
    <source>
        <dbReference type="ARBA" id="ARBA00022842"/>
    </source>
</evidence>
<dbReference type="InterPro" id="IPR042530">
    <property type="entry name" value="EME1/EME2_C"/>
</dbReference>
<dbReference type="GO" id="GO:0048476">
    <property type="term" value="C:Holliday junction resolvase complex"/>
    <property type="evidence" value="ECO:0007669"/>
    <property type="project" value="UniProtKB-UniRule"/>
</dbReference>
<dbReference type="GO" id="GO:0003677">
    <property type="term" value="F:DNA binding"/>
    <property type="evidence" value="ECO:0007669"/>
    <property type="project" value="UniProtKB-UniRule"/>
</dbReference>
<comment type="subunit">
    <text evidence="13">Interacts with EME1.</text>
</comment>
<dbReference type="InterPro" id="IPR011335">
    <property type="entry name" value="Restrct_endonuc-II-like"/>
</dbReference>
<dbReference type="AlphaFoldDB" id="A0A834XRD6"/>
<evidence type="ECO:0000256" key="1">
    <source>
        <dbReference type="ARBA" id="ARBA00001946"/>
    </source>
</evidence>
<dbReference type="InterPro" id="IPR033309">
    <property type="entry name" value="Mus81"/>
</dbReference>
<feature type="compositionally biased region" description="Pro residues" evidence="14">
    <location>
        <begin position="136"/>
        <end position="153"/>
    </location>
</feature>
<evidence type="ECO:0000256" key="13">
    <source>
        <dbReference type="RuleBase" id="RU369042"/>
    </source>
</evidence>
<comment type="cofactor">
    <cofactor evidence="1 13">
        <name>Mg(2+)</name>
        <dbReference type="ChEBI" id="CHEBI:18420"/>
    </cofactor>
</comment>
<dbReference type="Gene3D" id="1.10.150.670">
    <property type="entry name" value="Crossover junction endonuclease EME1, DNA-binding domain"/>
    <property type="match status" value="1"/>
</dbReference>
<comment type="similarity">
    <text evidence="3 13">Belongs to the XPF family.</text>
</comment>
<dbReference type="GO" id="GO:0006308">
    <property type="term" value="P:DNA catabolic process"/>
    <property type="evidence" value="ECO:0007669"/>
    <property type="project" value="UniProtKB-UniRule"/>
</dbReference>
<dbReference type="Pfam" id="PF02732">
    <property type="entry name" value="ERCC4"/>
    <property type="match status" value="1"/>
</dbReference>
<comment type="function">
    <text evidence="13">Interacts with EME1 to form a DNA structure-specific endonuclease with substrate preference for branched DNA structures with a 5'-end at the branch nick. Typical substrates include 3'-flap structures, D-loops, replication forks and nicked Holliday junctions. May be required in mitosis for the processing of stalled or collapsed replication fork intermediates. May be required in meiosis for the repair of meiosis-specific double strand breaks subsequent to single-end invasion (SEI).</text>
</comment>
<evidence type="ECO:0000256" key="7">
    <source>
        <dbReference type="ARBA" id="ARBA00022763"/>
    </source>
</evidence>
<gene>
    <name evidence="16" type="ORF">HCN44_001378</name>
</gene>
<dbReference type="PANTHER" id="PTHR13451">
    <property type="entry name" value="CLASS II CROSSOVER JUNCTION ENDONUCLEASE MUS81"/>
    <property type="match status" value="1"/>
</dbReference>
<dbReference type="Pfam" id="PF14716">
    <property type="entry name" value="HHH_8"/>
    <property type="match status" value="1"/>
</dbReference>
<evidence type="ECO:0000313" key="17">
    <source>
        <dbReference type="Proteomes" id="UP000639338"/>
    </source>
</evidence>
<evidence type="ECO:0000259" key="15">
    <source>
        <dbReference type="SMART" id="SM00891"/>
    </source>
</evidence>
<dbReference type="SUPFAM" id="SSF52980">
    <property type="entry name" value="Restriction endonuclease-like"/>
    <property type="match status" value="1"/>
</dbReference>
<dbReference type="SUPFAM" id="SSF47802">
    <property type="entry name" value="DNA polymerase beta, N-terminal domain-like"/>
    <property type="match status" value="1"/>
</dbReference>
<keyword evidence="11 13" id="KW-0234">DNA repair</keyword>
<dbReference type="Gene3D" id="3.40.50.10130">
    <property type="match status" value="1"/>
</dbReference>
<dbReference type="GO" id="GO:0008821">
    <property type="term" value="F:crossover junction DNA endonuclease activity"/>
    <property type="evidence" value="ECO:0007669"/>
    <property type="project" value="UniProtKB-UniRule"/>
</dbReference>
<dbReference type="GO" id="GO:0000712">
    <property type="term" value="P:resolution of meiotic recombination intermediates"/>
    <property type="evidence" value="ECO:0007669"/>
    <property type="project" value="TreeGrafter"/>
</dbReference>
<feature type="domain" description="ERCC4" evidence="15">
    <location>
        <begin position="175"/>
        <end position="263"/>
    </location>
</feature>
<dbReference type="GO" id="GO:0046872">
    <property type="term" value="F:metal ion binding"/>
    <property type="evidence" value="ECO:0007669"/>
    <property type="project" value="UniProtKB-UniRule"/>
</dbReference>
<name>A0A834XRD6_APHGI</name>
<dbReference type="GO" id="GO:0031297">
    <property type="term" value="P:replication fork processing"/>
    <property type="evidence" value="ECO:0007669"/>
    <property type="project" value="UniProtKB-ARBA"/>
</dbReference>
<keyword evidence="12 13" id="KW-0539">Nucleus</keyword>
<dbReference type="SMART" id="SM00891">
    <property type="entry name" value="ERCC4"/>
    <property type="match status" value="1"/>
</dbReference>
<dbReference type="EC" id="3.1.22.-" evidence="13"/>
<evidence type="ECO:0000256" key="4">
    <source>
        <dbReference type="ARBA" id="ARBA00022722"/>
    </source>
</evidence>
<keyword evidence="5 13" id="KW-0479">Metal-binding</keyword>
<dbReference type="GO" id="GO:0005634">
    <property type="term" value="C:nucleus"/>
    <property type="evidence" value="ECO:0007669"/>
    <property type="project" value="UniProtKB-SubCell"/>
</dbReference>
<evidence type="ECO:0000256" key="14">
    <source>
        <dbReference type="SAM" id="MobiDB-lite"/>
    </source>
</evidence>
<evidence type="ECO:0000256" key="3">
    <source>
        <dbReference type="ARBA" id="ARBA00010015"/>
    </source>
</evidence>
<evidence type="ECO:0000256" key="2">
    <source>
        <dbReference type="ARBA" id="ARBA00004123"/>
    </source>
</evidence>
<evidence type="ECO:0000313" key="16">
    <source>
        <dbReference type="EMBL" id="KAF7992053.1"/>
    </source>
</evidence>
<dbReference type="InterPro" id="IPR010996">
    <property type="entry name" value="HHH_MUS81"/>
</dbReference>
<keyword evidence="6 13" id="KW-0255">Endonuclease</keyword>
<comment type="caution">
    <text evidence="16">The sequence shown here is derived from an EMBL/GenBank/DDBJ whole genome shotgun (WGS) entry which is preliminary data.</text>
</comment>
<keyword evidence="7 13" id="KW-0227">DNA damage</keyword>
<keyword evidence="9 13" id="KW-0460">Magnesium</keyword>
<dbReference type="Gene3D" id="1.10.150.110">
    <property type="entry name" value="DNA polymerase beta, N-terminal domain-like"/>
    <property type="match status" value="1"/>
</dbReference>
<comment type="subcellular location">
    <subcellularLocation>
        <location evidence="2 13">Nucleus</location>
    </subcellularLocation>
</comment>
<organism evidence="16 17">
    <name type="scientific">Aphidius gifuensis</name>
    <name type="common">Parasitoid wasp</name>
    <dbReference type="NCBI Taxonomy" id="684658"/>
    <lineage>
        <taxon>Eukaryota</taxon>
        <taxon>Metazoa</taxon>
        <taxon>Ecdysozoa</taxon>
        <taxon>Arthropoda</taxon>
        <taxon>Hexapoda</taxon>
        <taxon>Insecta</taxon>
        <taxon>Pterygota</taxon>
        <taxon>Neoptera</taxon>
        <taxon>Endopterygota</taxon>
        <taxon>Hymenoptera</taxon>
        <taxon>Apocrita</taxon>
        <taxon>Ichneumonoidea</taxon>
        <taxon>Braconidae</taxon>
        <taxon>Aphidiinae</taxon>
        <taxon>Aphidius</taxon>
    </lineage>
</organism>